<protein>
    <recommendedName>
        <fullName evidence="4 9">N-(5'-phosphoribosyl)anthranilate isomerase</fullName>
        <shortName evidence="9">PRAI</shortName>
        <ecNumber evidence="3 9">5.3.1.24</ecNumber>
    </recommendedName>
</protein>
<keyword evidence="7 9" id="KW-0057">Aromatic amino acid biosynthesis</keyword>
<dbReference type="Pfam" id="PF00697">
    <property type="entry name" value="PRAI"/>
    <property type="match status" value="1"/>
</dbReference>
<dbReference type="PANTHER" id="PTHR42894:SF1">
    <property type="entry name" value="N-(5'-PHOSPHORIBOSYL)ANTHRANILATE ISOMERASE"/>
    <property type="match status" value="1"/>
</dbReference>
<dbReference type="GeneID" id="74187110"/>
<feature type="domain" description="N-(5'phosphoribosyl) anthranilate isomerase (PRAI)" evidence="10">
    <location>
        <begin position="4"/>
        <end position="203"/>
    </location>
</feature>
<dbReference type="SUPFAM" id="SSF51366">
    <property type="entry name" value="Ribulose-phoshate binding barrel"/>
    <property type="match status" value="1"/>
</dbReference>
<dbReference type="InterPro" id="IPR044643">
    <property type="entry name" value="TrpF_fam"/>
</dbReference>
<reference evidence="11 12" key="1">
    <citation type="submission" date="2020-06" db="EMBL/GenBank/DDBJ databases">
        <title>Staphylococcus borealis sp. nov. -A novel member of the Staphylococcaceae family isolated from skin and blood in humans.</title>
        <authorList>
            <person name="Pain M."/>
            <person name="Wolden R."/>
            <person name="Jaen-Luchoro D."/>
            <person name="Salva-Serra F."/>
            <person name="Iglesias B.P."/>
            <person name="Karlsson R."/>
            <person name="Klingenberg C."/>
            <person name="Cavanagh J.P."/>
        </authorList>
    </citation>
    <scope>NUCLEOTIDE SEQUENCE [LARGE SCALE GENOMIC DNA]</scope>
    <source>
        <strain evidence="11 12">58-22</strain>
    </source>
</reference>
<dbReference type="Proteomes" id="UP000610527">
    <property type="component" value="Unassembled WGS sequence"/>
</dbReference>
<name>A0ABX2LLZ4_9STAP</name>
<dbReference type="Gene3D" id="3.20.20.70">
    <property type="entry name" value="Aldolase class I"/>
    <property type="match status" value="1"/>
</dbReference>
<sequence>MILKFCGFKTKSEVLKLPTLNVNMVGFVYYPKSKRHLEIEQINALAQFVPDGIDKVVVMVNPTFQLIKKMLKQTDINGIQLHGEETIAFIKQIKLNFKNIKIIKALPASQNIIDEIERYRPYVDLFIIDTPSKHYGGTGHSFDWTILKRIKQSVPFLIAGGIDANKIKQIETLHLNHVGYDISSGIETNGMKDKNKMLAVIQQLKGVQ</sequence>
<comment type="similarity">
    <text evidence="9">Belongs to the TrpF family.</text>
</comment>
<evidence type="ECO:0000256" key="8">
    <source>
        <dbReference type="ARBA" id="ARBA00023235"/>
    </source>
</evidence>
<evidence type="ECO:0000313" key="11">
    <source>
        <dbReference type="EMBL" id="NUI81939.1"/>
    </source>
</evidence>
<evidence type="ECO:0000256" key="3">
    <source>
        <dbReference type="ARBA" id="ARBA00012572"/>
    </source>
</evidence>
<dbReference type="EC" id="5.3.1.24" evidence="3 9"/>
<dbReference type="PANTHER" id="PTHR42894">
    <property type="entry name" value="N-(5'-PHOSPHORIBOSYL)ANTHRANILATE ISOMERASE"/>
    <property type="match status" value="1"/>
</dbReference>
<dbReference type="InterPro" id="IPR011060">
    <property type="entry name" value="RibuloseP-bd_barrel"/>
</dbReference>
<dbReference type="NCBIfam" id="NF010563">
    <property type="entry name" value="PRK13958.1"/>
    <property type="match status" value="1"/>
</dbReference>
<accession>A0ABX2LLZ4</accession>
<dbReference type="HAMAP" id="MF_00135">
    <property type="entry name" value="PRAI"/>
    <property type="match status" value="1"/>
</dbReference>
<dbReference type="InterPro" id="IPR001240">
    <property type="entry name" value="PRAI_dom"/>
</dbReference>
<dbReference type="RefSeq" id="WP_053030947.1">
    <property type="nucleotide sequence ID" value="NZ_CUEE01000010.1"/>
</dbReference>
<comment type="caution">
    <text evidence="11">The sequence shown here is derived from an EMBL/GenBank/DDBJ whole genome shotgun (WGS) entry which is preliminary data.</text>
</comment>
<evidence type="ECO:0000259" key="10">
    <source>
        <dbReference type="Pfam" id="PF00697"/>
    </source>
</evidence>
<evidence type="ECO:0000256" key="7">
    <source>
        <dbReference type="ARBA" id="ARBA00023141"/>
    </source>
</evidence>
<evidence type="ECO:0000256" key="6">
    <source>
        <dbReference type="ARBA" id="ARBA00022822"/>
    </source>
</evidence>
<organism evidence="11 12">
    <name type="scientific">Staphylococcus borealis</name>
    <dbReference type="NCBI Taxonomy" id="2742203"/>
    <lineage>
        <taxon>Bacteria</taxon>
        <taxon>Bacillati</taxon>
        <taxon>Bacillota</taxon>
        <taxon>Bacilli</taxon>
        <taxon>Bacillales</taxon>
        <taxon>Staphylococcaceae</taxon>
        <taxon>Staphylococcus</taxon>
    </lineage>
</organism>
<keyword evidence="8 9" id="KW-0413">Isomerase</keyword>
<evidence type="ECO:0000256" key="2">
    <source>
        <dbReference type="ARBA" id="ARBA00004664"/>
    </source>
</evidence>
<evidence type="ECO:0000256" key="4">
    <source>
        <dbReference type="ARBA" id="ARBA00022272"/>
    </source>
</evidence>
<keyword evidence="5 9" id="KW-0028">Amino-acid biosynthesis</keyword>
<evidence type="ECO:0000256" key="5">
    <source>
        <dbReference type="ARBA" id="ARBA00022605"/>
    </source>
</evidence>
<keyword evidence="12" id="KW-1185">Reference proteome</keyword>
<dbReference type="InterPro" id="IPR013785">
    <property type="entry name" value="Aldolase_TIM"/>
</dbReference>
<dbReference type="CDD" id="cd00405">
    <property type="entry name" value="PRAI"/>
    <property type="match status" value="1"/>
</dbReference>
<evidence type="ECO:0000256" key="9">
    <source>
        <dbReference type="HAMAP-Rule" id="MF_00135"/>
    </source>
</evidence>
<dbReference type="GO" id="GO:0004640">
    <property type="term" value="F:phosphoribosylanthranilate isomerase activity"/>
    <property type="evidence" value="ECO:0007669"/>
    <property type="project" value="UniProtKB-EC"/>
</dbReference>
<dbReference type="EMBL" id="JABVEG010000002">
    <property type="protein sequence ID" value="NUI81939.1"/>
    <property type="molecule type" value="Genomic_DNA"/>
</dbReference>
<proteinExistence type="inferred from homology"/>
<comment type="pathway">
    <text evidence="2 9">Amino-acid biosynthesis; L-tryptophan biosynthesis; L-tryptophan from chorismate: step 3/5.</text>
</comment>
<keyword evidence="6 9" id="KW-0822">Tryptophan biosynthesis</keyword>
<comment type="catalytic activity">
    <reaction evidence="1 9">
        <text>N-(5-phospho-beta-D-ribosyl)anthranilate = 1-(2-carboxyphenylamino)-1-deoxy-D-ribulose 5-phosphate</text>
        <dbReference type="Rhea" id="RHEA:21540"/>
        <dbReference type="ChEBI" id="CHEBI:18277"/>
        <dbReference type="ChEBI" id="CHEBI:58613"/>
        <dbReference type="EC" id="5.3.1.24"/>
    </reaction>
</comment>
<evidence type="ECO:0000313" key="12">
    <source>
        <dbReference type="Proteomes" id="UP000610527"/>
    </source>
</evidence>
<evidence type="ECO:0000256" key="1">
    <source>
        <dbReference type="ARBA" id="ARBA00001164"/>
    </source>
</evidence>
<gene>
    <name evidence="9" type="primary">trpF</name>
    <name evidence="11" type="ORF">HUN84_04090</name>
</gene>